<dbReference type="InterPro" id="IPR002347">
    <property type="entry name" value="SDR_fam"/>
</dbReference>
<dbReference type="GO" id="GO:0006729">
    <property type="term" value="P:tetrahydrobiopterin biosynthetic process"/>
    <property type="evidence" value="ECO:0007669"/>
    <property type="project" value="TreeGrafter"/>
</dbReference>
<keyword evidence="3" id="KW-0521">NADP</keyword>
<dbReference type="PANTHER" id="PTHR44085:SF2">
    <property type="entry name" value="SEPIAPTERIN REDUCTASE"/>
    <property type="match status" value="1"/>
</dbReference>
<evidence type="ECO:0000256" key="3">
    <source>
        <dbReference type="ARBA" id="ARBA00022857"/>
    </source>
</evidence>
<evidence type="ECO:0000313" key="5">
    <source>
        <dbReference type="EMBL" id="KAK0415699.1"/>
    </source>
</evidence>
<dbReference type="PANTHER" id="PTHR44085">
    <property type="entry name" value="SEPIAPTERIN REDUCTASE"/>
    <property type="match status" value="1"/>
</dbReference>
<keyword evidence="4" id="KW-0560">Oxidoreductase</keyword>
<dbReference type="Pfam" id="PF00106">
    <property type="entry name" value="adh_short"/>
    <property type="match status" value="1"/>
</dbReference>
<keyword evidence="2" id="KW-0963">Cytoplasm</keyword>
<comment type="caution">
    <text evidence="5">The sequence shown here is derived from an EMBL/GenBank/DDBJ whole genome shotgun (WGS) entry which is preliminary data.</text>
</comment>
<evidence type="ECO:0008006" key="7">
    <source>
        <dbReference type="Google" id="ProtNLM"/>
    </source>
</evidence>
<protein>
    <recommendedName>
        <fullName evidence="7">Sepiapterin reductase</fullName>
    </recommendedName>
</protein>
<dbReference type="InterPro" id="IPR051721">
    <property type="entry name" value="Biopterin_syn/organic_redct"/>
</dbReference>
<comment type="subcellular location">
    <subcellularLocation>
        <location evidence="1">Cytoplasm</location>
    </subcellularLocation>
</comment>
<dbReference type="Gene3D" id="3.40.50.720">
    <property type="entry name" value="NAD(P)-binding Rossmann-like Domain"/>
    <property type="match status" value="1"/>
</dbReference>
<name>A0AA39M047_9BILA</name>
<dbReference type="PRINTS" id="PR00081">
    <property type="entry name" value="GDHRDH"/>
</dbReference>
<evidence type="ECO:0000256" key="1">
    <source>
        <dbReference type="ARBA" id="ARBA00004496"/>
    </source>
</evidence>
<reference evidence="5" key="1">
    <citation type="submission" date="2023-06" db="EMBL/GenBank/DDBJ databases">
        <title>Genomic analysis of the entomopathogenic nematode Steinernema hermaphroditum.</title>
        <authorList>
            <person name="Schwarz E.M."/>
            <person name="Heppert J.K."/>
            <person name="Baniya A."/>
            <person name="Schwartz H.T."/>
            <person name="Tan C.-H."/>
            <person name="Antoshechkin I."/>
            <person name="Sternberg P.W."/>
            <person name="Goodrich-Blair H."/>
            <person name="Dillman A.R."/>
        </authorList>
    </citation>
    <scope>NUCLEOTIDE SEQUENCE</scope>
    <source>
        <strain evidence="5">PS9179</strain>
        <tissue evidence="5">Whole animal</tissue>
    </source>
</reference>
<gene>
    <name evidence="5" type="ORF">QR680_012068</name>
</gene>
<dbReference type="SUPFAM" id="SSF51735">
    <property type="entry name" value="NAD(P)-binding Rossmann-fold domains"/>
    <property type="match status" value="1"/>
</dbReference>
<dbReference type="AlphaFoldDB" id="A0AA39M047"/>
<dbReference type="GO" id="GO:0005737">
    <property type="term" value="C:cytoplasm"/>
    <property type="evidence" value="ECO:0007669"/>
    <property type="project" value="UniProtKB-SubCell"/>
</dbReference>
<proteinExistence type="predicted"/>
<evidence type="ECO:0000313" key="6">
    <source>
        <dbReference type="Proteomes" id="UP001175271"/>
    </source>
</evidence>
<dbReference type="EMBL" id="JAUCMV010000002">
    <property type="protein sequence ID" value="KAK0415699.1"/>
    <property type="molecule type" value="Genomic_DNA"/>
</dbReference>
<sequence length="268" mass="29287">MALVGKKTFCVVTGASRGIGREIAVQLAENSAPESSFLLLATNTQKLEETASVVKAKNEKANVEILAVDFSKQTEKLSGVEEAFKKLWNASPSVDLFVVVHCAGTVGNMALHSYELDDTADWQAHLLTNVSAMIQLNCVLHKLLKGKGKEKPIFVNITSLLAIQAFPSFTQYSTSKAAREAYFRAFASEEPAARVLSYSPGPVLTDMHTTVIGTTCDDGVRSMFKEQGDANSPQERRALTTDQTVKKMIGFLNQDTYTSGSRIDYFDM</sequence>
<evidence type="ECO:0000256" key="4">
    <source>
        <dbReference type="ARBA" id="ARBA00023002"/>
    </source>
</evidence>
<keyword evidence="6" id="KW-1185">Reference proteome</keyword>
<dbReference type="Proteomes" id="UP001175271">
    <property type="component" value="Unassembled WGS sequence"/>
</dbReference>
<organism evidence="5 6">
    <name type="scientific">Steinernema hermaphroditum</name>
    <dbReference type="NCBI Taxonomy" id="289476"/>
    <lineage>
        <taxon>Eukaryota</taxon>
        <taxon>Metazoa</taxon>
        <taxon>Ecdysozoa</taxon>
        <taxon>Nematoda</taxon>
        <taxon>Chromadorea</taxon>
        <taxon>Rhabditida</taxon>
        <taxon>Tylenchina</taxon>
        <taxon>Panagrolaimomorpha</taxon>
        <taxon>Strongyloidoidea</taxon>
        <taxon>Steinernematidae</taxon>
        <taxon>Steinernema</taxon>
    </lineage>
</organism>
<dbReference type="GO" id="GO:0004757">
    <property type="term" value="F:sepiapterin reductase (NADP+) activity"/>
    <property type="evidence" value="ECO:0007669"/>
    <property type="project" value="TreeGrafter"/>
</dbReference>
<dbReference type="InterPro" id="IPR036291">
    <property type="entry name" value="NAD(P)-bd_dom_sf"/>
</dbReference>
<evidence type="ECO:0000256" key="2">
    <source>
        <dbReference type="ARBA" id="ARBA00022490"/>
    </source>
</evidence>
<accession>A0AA39M047</accession>